<evidence type="ECO:0000313" key="7">
    <source>
        <dbReference type="Proteomes" id="UP000273022"/>
    </source>
</evidence>
<comment type="function">
    <text evidence="5">Cell division factor that enhances FtsZ-ring assembly. Directly interacts with FtsZ and promotes bundling of FtsZ protofilaments, with a reduction in FtsZ GTPase activity.</text>
</comment>
<evidence type="ECO:0000256" key="3">
    <source>
        <dbReference type="ARBA" id="ARBA00023210"/>
    </source>
</evidence>
<keyword evidence="7" id="KW-1185">Reference proteome</keyword>
<dbReference type="AlphaFoldDB" id="A0A3A6TFI0"/>
<keyword evidence="2 5" id="KW-0132">Cell division</keyword>
<dbReference type="EMBL" id="QYYH01000111">
    <property type="protein sequence ID" value="RJY07785.1"/>
    <property type="molecule type" value="Genomic_DNA"/>
</dbReference>
<dbReference type="GO" id="GO:0043093">
    <property type="term" value="P:FtsZ-dependent cytokinesis"/>
    <property type="evidence" value="ECO:0007669"/>
    <property type="project" value="UniProtKB-UniRule"/>
</dbReference>
<keyword evidence="3 5" id="KW-0717">Septation</keyword>
<dbReference type="Proteomes" id="UP000273022">
    <property type="component" value="Unassembled WGS sequence"/>
</dbReference>
<dbReference type="GO" id="GO:0000917">
    <property type="term" value="P:division septum assembly"/>
    <property type="evidence" value="ECO:0007669"/>
    <property type="project" value="UniProtKB-KW"/>
</dbReference>
<dbReference type="OrthoDB" id="5294622at2"/>
<accession>A0A3A6TFI0</accession>
<evidence type="ECO:0000256" key="4">
    <source>
        <dbReference type="ARBA" id="ARBA00023306"/>
    </source>
</evidence>
<evidence type="ECO:0000256" key="5">
    <source>
        <dbReference type="HAMAP-Rule" id="MF_01092"/>
    </source>
</evidence>
<dbReference type="GO" id="GO:0005737">
    <property type="term" value="C:cytoplasm"/>
    <property type="evidence" value="ECO:0007669"/>
    <property type="project" value="UniProtKB-SubCell"/>
</dbReference>
<dbReference type="GO" id="GO:0032153">
    <property type="term" value="C:cell division site"/>
    <property type="evidence" value="ECO:0007669"/>
    <property type="project" value="TreeGrafter"/>
</dbReference>
<organism evidence="6 7">
    <name type="scientific">Parashewanella spongiae</name>
    <dbReference type="NCBI Taxonomy" id="342950"/>
    <lineage>
        <taxon>Bacteria</taxon>
        <taxon>Pseudomonadati</taxon>
        <taxon>Pseudomonadota</taxon>
        <taxon>Gammaproteobacteria</taxon>
        <taxon>Alteromonadales</taxon>
        <taxon>Shewanellaceae</taxon>
        <taxon>Parashewanella</taxon>
    </lineage>
</organism>
<dbReference type="PANTHER" id="PTHR39455:SF1">
    <property type="entry name" value="CELL DIVISION PROTEIN ZAPD"/>
    <property type="match status" value="1"/>
</dbReference>
<protein>
    <recommendedName>
        <fullName evidence="5">Cell division protein ZapD</fullName>
    </recommendedName>
    <alternativeName>
        <fullName evidence="5">Z ring-associated protein D</fullName>
    </alternativeName>
</protein>
<dbReference type="InterPro" id="IPR027462">
    <property type="entry name" value="ZapD_C"/>
</dbReference>
<proteinExistence type="inferred from homology"/>
<evidence type="ECO:0000313" key="6">
    <source>
        <dbReference type="EMBL" id="RJY07785.1"/>
    </source>
</evidence>
<keyword evidence="4 5" id="KW-0131">Cell cycle</keyword>
<reference evidence="6 7" key="1">
    <citation type="submission" date="2018-09" db="EMBL/GenBank/DDBJ databases">
        <title>Phylogeny of the Shewanellaceae, and recommendation for two new genera, Pseudoshewanella and Parashewanella.</title>
        <authorList>
            <person name="Wang G."/>
        </authorList>
    </citation>
    <scope>NUCLEOTIDE SEQUENCE [LARGE SCALE GENOMIC DNA]</scope>
    <source>
        <strain evidence="6 7">KCTC 22492</strain>
    </source>
</reference>
<comment type="similarity">
    <text evidence="5">Belongs to the ZapD family.</text>
</comment>
<evidence type="ECO:0000256" key="2">
    <source>
        <dbReference type="ARBA" id="ARBA00022618"/>
    </source>
</evidence>
<dbReference type="RefSeq" id="WP_121854481.1">
    <property type="nucleotide sequence ID" value="NZ_CP037952.1"/>
</dbReference>
<sequence length="244" mass="28900">MTDIIYEQPLNEKIRSSLRLEYLAEQLTYNFNHDHRHACFFPLFSLWELTERCDYRNDVLKDIDRQLALFNKWCLLPETDHQQASLLIEQLNTARADLANCPRLGQELKQDRFLMAIRQRFSMPGASCNFDLPQLHFWLAKPWSERQHHYQQWCEHFQPLLNAIKLLLKLVRETSTFEPTTAQGGFHQGDSSQPLSLIRVALPQEQNCYPTISGNRNRFAIHFVNFERHKHTDQMIDFKLAACR</sequence>
<keyword evidence="1 5" id="KW-0963">Cytoplasm</keyword>
<comment type="subcellular location">
    <subcellularLocation>
        <location evidence="5">Cytoplasm</location>
    </subcellularLocation>
    <text evidence="5">Localizes to mid-cell in an FtsZ-dependent manner.</text>
</comment>
<dbReference type="NCBIfam" id="NF003654">
    <property type="entry name" value="PRK05287.1-2"/>
    <property type="match status" value="1"/>
</dbReference>
<dbReference type="Gene3D" id="1.10.3900.10">
    <property type="entry name" value="YacF-like"/>
    <property type="match status" value="1"/>
</dbReference>
<dbReference type="SUPFAM" id="SSF160950">
    <property type="entry name" value="YacF-like"/>
    <property type="match status" value="1"/>
</dbReference>
<dbReference type="InterPro" id="IPR036268">
    <property type="entry name" value="ZapD_sf"/>
</dbReference>
<evidence type="ECO:0000256" key="1">
    <source>
        <dbReference type="ARBA" id="ARBA00022490"/>
    </source>
</evidence>
<comment type="caution">
    <text evidence="6">The sequence shown here is derived from an EMBL/GenBank/DDBJ whole genome shotgun (WGS) entry which is preliminary data.</text>
</comment>
<dbReference type="Gene3D" id="2.60.440.10">
    <property type="entry name" value="YacF-like domains"/>
    <property type="match status" value="1"/>
</dbReference>
<name>A0A3A6TFI0_9GAMM</name>
<dbReference type="InterPro" id="IPR009777">
    <property type="entry name" value="ZapD"/>
</dbReference>
<dbReference type="PANTHER" id="PTHR39455">
    <property type="entry name" value="CELL DIVISION PROTEIN ZAPD"/>
    <property type="match status" value="1"/>
</dbReference>
<dbReference type="Pfam" id="PF07072">
    <property type="entry name" value="ZapD"/>
    <property type="match status" value="1"/>
</dbReference>
<comment type="subunit">
    <text evidence="5">Interacts with FtsZ.</text>
</comment>
<gene>
    <name evidence="5 6" type="primary">zapD</name>
    <name evidence="6" type="ORF">D5R81_15195</name>
</gene>
<dbReference type="HAMAP" id="MF_01092">
    <property type="entry name" value="ZapD"/>
    <property type="match status" value="1"/>
</dbReference>